<dbReference type="InterPro" id="IPR023674">
    <property type="entry name" value="Ribosomal_uL1-like"/>
</dbReference>
<dbReference type="PANTHER" id="PTHR36427:SF3">
    <property type="entry name" value="LARGE RIBOSOMAL SUBUNIT PROTEIN UL1M"/>
    <property type="match status" value="1"/>
</dbReference>
<evidence type="ECO:0000256" key="1">
    <source>
        <dbReference type="ARBA" id="ARBA00010531"/>
    </source>
</evidence>
<dbReference type="Pfam" id="PF00687">
    <property type="entry name" value="Ribosomal_L1"/>
    <property type="match status" value="1"/>
</dbReference>
<evidence type="ECO:0000256" key="3">
    <source>
        <dbReference type="ARBA" id="ARBA00023274"/>
    </source>
</evidence>
<dbReference type="SUPFAM" id="SSF56808">
    <property type="entry name" value="Ribosomal protein L1"/>
    <property type="match status" value="1"/>
</dbReference>
<dbReference type="PANTHER" id="PTHR36427">
    <property type="entry name" value="54S RIBOSOMAL PROTEIN L1, MITOCHONDRIAL"/>
    <property type="match status" value="1"/>
</dbReference>
<accession>A0A9N6WRA0</accession>
<comment type="similarity">
    <text evidence="1">Belongs to the universal ribosomal protein uL1 family.</text>
</comment>
<dbReference type="GO" id="GO:0005840">
    <property type="term" value="C:ribosome"/>
    <property type="evidence" value="ECO:0007669"/>
    <property type="project" value="UniProtKB-KW"/>
</dbReference>
<gene>
    <name evidence="4" type="primary">EOG090X089S</name>
</gene>
<sequence length="357" mass="40751">MLKMIKPALSAYNLQLTTFFRNFLPSASILEPKSGPLVTQQRFAARKGYRASREKAKKNAKVEVVKPVFVPHKSKSNDLKAFSGPKRIDESEKGFPVDNVFLMNLYKFRVFPFHEAIQCHRESNDPTVFNNPDAIVRAYLELDMKHPKKKTRFLDPFSNMLLYPHLFDKGGKLPSILYFCKTSEGQEQAINAGAEQAGGMEMVKRIQTGEMPTDIYDFILSHTNMISDIVNLRGLLKRKYPTIKNGGLSPQIDENIRRHLNGVIYSCKNDAQEPDFGAVEIPFGRINMDNNALEDNLKFLLKDVERVKEGIVTRMLITCPPNEERFMVDHTLYVEKKATDDVLEDEEEEETKEAAQA</sequence>
<name>A0A9N6WRA0_9CRUS</name>
<keyword evidence="2" id="KW-0689">Ribosomal protein</keyword>
<keyword evidence="3" id="KW-0687">Ribonucleoprotein</keyword>
<protein>
    <submittedName>
        <fullName evidence="4">EOG090X089S</fullName>
    </submittedName>
</protein>
<dbReference type="Gene3D" id="3.40.50.790">
    <property type="match status" value="1"/>
</dbReference>
<dbReference type="AlphaFoldDB" id="A0A9N6WRA0"/>
<dbReference type="GO" id="GO:1990904">
    <property type="term" value="C:ribonucleoprotein complex"/>
    <property type="evidence" value="ECO:0007669"/>
    <property type="project" value="UniProtKB-KW"/>
</dbReference>
<reference evidence="4" key="1">
    <citation type="submission" date="2021-04" db="EMBL/GenBank/DDBJ databases">
        <authorList>
            <person name="Cornetti L."/>
        </authorList>
    </citation>
    <scope>NUCLEOTIDE SEQUENCE</scope>
</reference>
<evidence type="ECO:0000256" key="2">
    <source>
        <dbReference type="ARBA" id="ARBA00022980"/>
    </source>
</evidence>
<proteinExistence type="inferred from homology"/>
<dbReference type="InterPro" id="IPR016095">
    <property type="entry name" value="Ribosomal_uL1_3-a/b-sand"/>
</dbReference>
<evidence type="ECO:0000313" key="4">
    <source>
        <dbReference type="EMBL" id="CAG4645616.1"/>
    </source>
</evidence>
<dbReference type="Gene3D" id="3.30.190.20">
    <property type="match status" value="1"/>
</dbReference>
<dbReference type="EMBL" id="OC988961">
    <property type="protein sequence ID" value="CAG4645616.1"/>
    <property type="molecule type" value="Genomic_DNA"/>
</dbReference>
<dbReference type="InterPro" id="IPR028364">
    <property type="entry name" value="Ribosomal_uL1/biogenesis"/>
</dbReference>
<organism evidence="4">
    <name type="scientific">Lynceus sp. MCZ IZ 141354</name>
    <dbReference type="NCBI Taxonomy" id="1930659"/>
    <lineage>
        <taxon>Eukaryota</taxon>
        <taxon>Metazoa</taxon>
        <taxon>Ecdysozoa</taxon>
        <taxon>Arthropoda</taxon>
        <taxon>Crustacea</taxon>
        <taxon>Branchiopoda</taxon>
        <taxon>Diplostraca</taxon>
        <taxon>Laevicaudata</taxon>
        <taxon>Lynceidae</taxon>
        <taxon>Lynceus</taxon>
    </lineage>
</organism>